<accession>A0A8C5K6S0</accession>
<organism evidence="2 3">
    <name type="scientific">Jaculus jaculus</name>
    <name type="common">Lesser Egyptian jerboa</name>
    <dbReference type="NCBI Taxonomy" id="51337"/>
    <lineage>
        <taxon>Eukaryota</taxon>
        <taxon>Metazoa</taxon>
        <taxon>Chordata</taxon>
        <taxon>Craniata</taxon>
        <taxon>Vertebrata</taxon>
        <taxon>Euteleostomi</taxon>
        <taxon>Mammalia</taxon>
        <taxon>Eutheria</taxon>
        <taxon>Euarchontoglires</taxon>
        <taxon>Glires</taxon>
        <taxon>Rodentia</taxon>
        <taxon>Myomorpha</taxon>
        <taxon>Dipodoidea</taxon>
        <taxon>Dipodidae</taxon>
        <taxon>Dipodinae</taxon>
        <taxon>Jaculus</taxon>
    </lineage>
</organism>
<reference evidence="2" key="1">
    <citation type="submission" date="2025-08" db="UniProtKB">
        <authorList>
            <consortium name="Ensembl"/>
        </authorList>
    </citation>
    <scope>IDENTIFICATION</scope>
</reference>
<dbReference type="AlphaFoldDB" id="A0A8C5K6S0"/>
<keyword evidence="3" id="KW-1185">Reference proteome</keyword>
<dbReference type="Ensembl" id="ENSJJAT00000010099.1">
    <property type="protein sequence ID" value="ENSJJAP00000004319.1"/>
    <property type="gene ID" value="ENSJJAG00000008973.1"/>
</dbReference>
<reference evidence="2" key="2">
    <citation type="submission" date="2025-09" db="UniProtKB">
        <authorList>
            <consortium name="Ensembl"/>
        </authorList>
    </citation>
    <scope>IDENTIFICATION</scope>
</reference>
<evidence type="ECO:0000313" key="3">
    <source>
        <dbReference type="Proteomes" id="UP000694385"/>
    </source>
</evidence>
<feature type="signal peptide" evidence="1">
    <location>
        <begin position="1"/>
        <end position="23"/>
    </location>
</feature>
<evidence type="ECO:0000313" key="2">
    <source>
        <dbReference type="Ensembl" id="ENSJJAP00000004319.1"/>
    </source>
</evidence>
<protein>
    <submittedName>
        <fullName evidence="2">Uncharacterized protein</fullName>
    </submittedName>
</protein>
<keyword evidence="1" id="KW-0732">Signal</keyword>
<dbReference type="Proteomes" id="UP000694385">
    <property type="component" value="Unassembled WGS sequence"/>
</dbReference>
<name>A0A8C5K6S0_JACJA</name>
<evidence type="ECO:0000256" key="1">
    <source>
        <dbReference type="SAM" id="SignalP"/>
    </source>
</evidence>
<sequence length="46" mass="5176">MASSPLAWLLRLAALSHLSVLLAAWRRDSTDSSVLTRRRNGSKKPW</sequence>
<proteinExistence type="predicted"/>
<feature type="chain" id="PRO_5034088599" evidence="1">
    <location>
        <begin position="24"/>
        <end position="46"/>
    </location>
</feature>